<name>A0A2M7V586_9BACT</name>
<dbReference type="AlphaFoldDB" id="A0A2M7V586"/>
<comment type="caution">
    <text evidence="1">The sequence shown here is derived from an EMBL/GenBank/DDBJ whole genome shotgun (WGS) entry which is preliminary data.</text>
</comment>
<evidence type="ECO:0000313" key="2">
    <source>
        <dbReference type="Proteomes" id="UP000230078"/>
    </source>
</evidence>
<evidence type="ECO:0000313" key="1">
    <source>
        <dbReference type="EMBL" id="PIZ93748.1"/>
    </source>
</evidence>
<dbReference type="Proteomes" id="UP000230078">
    <property type="component" value="Unassembled WGS sequence"/>
</dbReference>
<dbReference type="Pfam" id="PF09954">
    <property type="entry name" value="DUF2188"/>
    <property type="match status" value="1"/>
</dbReference>
<reference evidence="2" key="1">
    <citation type="submission" date="2017-09" db="EMBL/GenBank/DDBJ databases">
        <title>Depth-based differentiation of microbial function through sediment-hosted aquifers and enrichment of novel symbionts in the deep terrestrial subsurface.</title>
        <authorList>
            <person name="Probst A.J."/>
            <person name="Ladd B."/>
            <person name="Jarett J.K."/>
            <person name="Geller-Mcgrath D.E."/>
            <person name="Sieber C.M.K."/>
            <person name="Emerson J.B."/>
            <person name="Anantharaman K."/>
            <person name="Thomas B.C."/>
            <person name="Malmstrom R."/>
            <person name="Stieglmeier M."/>
            <person name="Klingl A."/>
            <person name="Woyke T."/>
            <person name="Ryan C.M."/>
            <person name="Banfield J.F."/>
        </authorList>
    </citation>
    <scope>NUCLEOTIDE SEQUENCE [LARGE SCALE GENOMIC DNA]</scope>
</reference>
<dbReference type="InterPro" id="IPR018691">
    <property type="entry name" value="DUF2188"/>
</dbReference>
<organism evidence="1 2">
    <name type="scientific">Candidatus Magasanikbacteria bacterium CG_4_10_14_0_2_um_filter_41_31</name>
    <dbReference type="NCBI Taxonomy" id="1974639"/>
    <lineage>
        <taxon>Bacteria</taxon>
        <taxon>Candidatus Magasanikiibacteriota</taxon>
    </lineage>
</organism>
<accession>A0A2M7V586</accession>
<dbReference type="EMBL" id="PFPI01000015">
    <property type="protein sequence ID" value="PIZ93748.1"/>
    <property type="molecule type" value="Genomic_DNA"/>
</dbReference>
<sequence>MKKRVLIPKRPSNPSLRAYTRAVRQGQLGIHVVKHEKGWVVKKIGGTQHPIFDTQEDAEKHALRQKKKANTVYVHGRDGRIKRVH</sequence>
<evidence type="ECO:0008006" key="3">
    <source>
        <dbReference type="Google" id="ProtNLM"/>
    </source>
</evidence>
<proteinExistence type="predicted"/>
<gene>
    <name evidence="1" type="ORF">COX83_01275</name>
</gene>
<protein>
    <recommendedName>
        <fullName evidence="3">DUF2188 domain-containing protein</fullName>
    </recommendedName>
</protein>